<proteinExistence type="predicted"/>
<dbReference type="Pfam" id="PF13499">
    <property type="entry name" value="EF-hand_7"/>
    <property type="match status" value="1"/>
</dbReference>
<dbReference type="PROSITE" id="PS00018">
    <property type="entry name" value="EF_HAND_1"/>
    <property type="match status" value="1"/>
</dbReference>
<dbReference type="Gene3D" id="1.10.238.10">
    <property type="entry name" value="EF-hand"/>
    <property type="match status" value="1"/>
</dbReference>
<dbReference type="InterPro" id="IPR002048">
    <property type="entry name" value="EF_hand_dom"/>
</dbReference>
<dbReference type="InterPro" id="IPR011992">
    <property type="entry name" value="EF-hand-dom_pair"/>
</dbReference>
<organism evidence="4 5">
    <name type="scientific">Didymodactylos carnosus</name>
    <dbReference type="NCBI Taxonomy" id="1234261"/>
    <lineage>
        <taxon>Eukaryota</taxon>
        <taxon>Metazoa</taxon>
        <taxon>Spiralia</taxon>
        <taxon>Gnathifera</taxon>
        <taxon>Rotifera</taxon>
        <taxon>Eurotatoria</taxon>
        <taxon>Bdelloidea</taxon>
        <taxon>Philodinida</taxon>
        <taxon>Philodinidae</taxon>
        <taxon>Didymodactylos</taxon>
    </lineage>
</organism>
<gene>
    <name evidence="3" type="ORF">OVA965_LOCUS9542</name>
    <name evidence="4" type="ORF">TMI583_LOCUS9542</name>
</gene>
<evidence type="ECO:0000256" key="1">
    <source>
        <dbReference type="ARBA" id="ARBA00022837"/>
    </source>
</evidence>
<keyword evidence="1" id="KW-0106">Calcium</keyword>
<evidence type="ECO:0000313" key="3">
    <source>
        <dbReference type="EMBL" id="CAF0899364.1"/>
    </source>
</evidence>
<dbReference type="InterPro" id="IPR018247">
    <property type="entry name" value="EF_Hand_1_Ca_BS"/>
</dbReference>
<reference evidence="4" key="1">
    <citation type="submission" date="2021-02" db="EMBL/GenBank/DDBJ databases">
        <authorList>
            <person name="Nowell W R."/>
        </authorList>
    </citation>
    <scope>NUCLEOTIDE SEQUENCE</scope>
</reference>
<dbReference type="GO" id="GO:0005509">
    <property type="term" value="F:calcium ion binding"/>
    <property type="evidence" value="ECO:0007669"/>
    <property type="project" value="InterPro"/>
</dbReference>
<name>A0A8S2HT52_9BILA</name>
<dbReference type="EMBL" id="CAJNOK010003390">
    <property type="protein sequence ID" value="CAF0899364.1"/>
    <property type="molecule type" value="Genomic_DNA"/>
</dbReference>
<dbReference type="SMART" id="SM00054">
    <property type="entry name" value="EFh"/>
    <property type="match status" value="2"/>
</dbReference>
<dbReference type="CDD" id="cd00051">
    <property type="entry name" value="EFh"/>
    <property type="match status" value="1"/>
</dbReference>
<evidence type="ECO:0000313" key="4">
    <source>
        <dbReference type="EMBL" id="CAF3680447.1"/>
    </source>
</evidence>
<dbReference type="SUPFAM" id="SSF47473">
    <property type="entry name" value="EF-hand"/>
    <property type="match status" value="1"/>
</dbReference>
<dbReference type="Proteomes" id="UP000682733">
    <property type="component" value="Unassembled WGS sequence"/>
</dbReference>
<evidence type="ECO:0000259" key="2">
    <source>
        <dbReference type="PROSITE" id="PS50222"/>
    </source>
</evidence>
<dbReference type="EMBL" id="CAJOBA010003393">
    <property type="protein sequence ID" value="CAF3680447.1"/>
    <property type="molecule type" value="Genomic_DNA"/>
</dbReference>
<sequence length="240" mass="27098">MYSTVVRRERVLGTSGSYHYNYHYDNKQSGGAVLSRSISVTPVTYQRYTSLTPQRTLAYTDFGKVANVLMMGPESTYDDIREAFMIIDSDHSGQIDFQELARVIPAIIPDANLSTLRAAVRRFDKNFDDKLNLTEFVTLITSGVARNIDEYLKANGAMRFPAVFKWSEVFLYGDFEDFCSQGRDKLYFRFRQQWILEVGNEAETYDKDAQATVTTPTAAIGVQVPADDKGGVTTGERERG</sequence>
<dbReference type="Proteomes" id="UP000677228">
    <property type="component" value="Unassembled WGS sequence"/>
</dbReference>
<evidence type="ECO:0000313" key="5">
    <source>
        <dbReference type="Proteomes" id="UP000682733"/>
    </source>
</evidence>
<dbReference type="AlphaFoldDB" id="A0A8S2HT52"/>
<dbReference type="PROSITE" id="PS50222">
    <property type="entry name" value="EF_HAND_2"/>
    <property type="match status" value="2"/>
</dbReference>
<comment type="caution">
    <text evidence="4">The sequence shown here is derived from an EMBL/GenBank/DDBJ whole genome shotgun (WGS) entry which is preliminary data.</text>
</comment>
<feature type="domain" description="EF-hand" evidence="2">
    <location>
        <begin position="75"/>
        <end position="110"/>
    </location>
</feature>
<feature type="domain" description="EF-hand" evidence="2">
    <location>
        <begin position="111"/>
        <end position="146"/>
    </location>
</feature>
<accession>A0A8S2HT52</accession>
<protein>
    <recommendedName>
        <fullName evidence="2">EF-hand domain-containing protein</fullName>
    </recommendedName>
</protein>